<dbReference type="RefSeq" id="WP_130186082.1">
    <property type="nucleotide sequence ID" value="NZ_CP035913.1"/>
</dbReference>
<dbReference type="SUPFAM" id="SSF52518">
    <property type="entry name" value="Thiamin diphosphate-binding fold (THDP-binding)"/>
    <property type="match status" value="2"/>
</dbReference>
<dbReference type="InterPro" id="IPR045229">
    <property type="entry name" value="TPP_enz"/>
</dbReference>
<sequence>MTHPSRSGGQILVDALQIHGVDTAFGVPGESYLDVLDALHESGIRFVINRQEGGAAFMADAYGKMTGKPGICFVTRGPGATNASIGVHTAYQDSTPMILFIGQVGGDFIDREAFQEVDYRRMYGQMAKWVAQIDRAERIPEYLARAFQVATSGRQGPVVLALPEDMLVKRATVPDTRRYQPVQASPSQAQIDALRAMLAAAKRPLLLLGGSGWTEQACADIARFAEANRLPVACAFRYQDLLDNDHPHYIGDVGIGINPKLAARVKEADVLIALGPRLGEMTTGGYTVIEAPLPRQRLVHIHASMEELGSVFQAELMIASGMPQAAAMLAAMAPIDAPAWAGSVAEAKEELHAWQKKPAIFQDGQAPLDLWQVVQEIDALAPHDVIITNGAGNYATWAHRFHRYGGMRTQLAPTSGAMGYSVPAGVAAKIVDPARTVITFAGDGEFMMNGQELATAVQYGAGVIVIVFNNRMFGTIRMHQEREYPGRVSGTDLENPDFAALAQAYGGHGETVETTAQFAPALQRALAFTRDKNLPAVIELRYDGNLITPGATLETIREQAAKAKASQAN</sequence>
<evidence type="ECO:0000256" key="3">
    <source>
        <dbReference type="RuleBase" id="RU362132"/>
    </source>
</evidence>
<keyword evidence="2 3" id="KW-0786">Thiamine pyrophosphate</keyword>
<dbReference type="Gene3D" id="3.40.50.970">
    <property type="match status" value="2"/>
</dbReference>
<dbReference type="GO" id="GO:0009097">
    <property type="term" value="P:isoleucine biosynthetic process"/>
    <property type="evidence" value="ECO:0007669"/>
    <property type="project" value="TreeGrafter"/>
</dbReference>
<dbReference type="AlphaFoldDB" id="A0A4P6KV05"/>
<evidence type="ECO:0000259" key="6">
    <source>
        <dbReference type="Pfam" id="PF02776"/>
    </source>
</evidence>
<dbReference type="InterPro" id="IPR012001">
    <property type="entry name" value="Thiamin_PyroP_enz_TPP-bd_dom"/>
</dbReference>
<organism evidence="7 8">
    <name type="scientific">Pseudoduganella lutea</name>
    <dbReference type="NCBI Taxonomy" id="321985"/>
    <lineage>
        <taxon>Bacteria</taxon>
        <taxon>Pseudomonadati</taxon>
        <taxon>Pseudomonadota</taxon>
        <taxon>Betaproteobacteria</taxon>
        <taxon>Burkholderiales</taxon>
        <taxon>Oxalobacteraceae</taxon>
        <taxon>Telluria group</taxon>
        <taxon>Pseudoduganella</taxon>
    </lineage>
</organism>
<protein>
    <submittedName>
        <fullName evidence="7">Thiamine pyrophosphate-binding protein</fullName>
    </submittedName>
</protein>
<evidence type="ECO:0000259" key="5">
    <source>
        <dbReference type="Pfam" id="PF02775"/>
    </source>
</evidence>
<dbReference type="GO" id="GO:0009099">
    <property type="term" value="P:L-valine biosynthetic process"/>
    <property type="evidence" value="ECO:0007669"/>
    <property type="project" value="TreeGrafter"/>
</dbReference>
<comment type="similarity">
    <text evidence="1 3">Belongs to the TPP enzyme family.</text>
</comment>
<dbReference type="Pfam" id="PF02776">
    <property type="entry name" value="TPP_enzyme_N"/>
    <property type="match status" value="1"/>
</dbReference>
<dbReference type="EMBL" id="CP035913">
    <property type="protein sequence ID" value="QBE62949.1"/>
    <property type="molecule type" value="Genomic_DNA"/>
</dbReference>
<dbReference type="GO" id="GO:0050660">
    <property type="term" value="F:flavin adenine dinucleotide binding"/>
    <property type="evidence" value="ECO:0007669"/>
    <property type="project" value="TreeGrafter"/>
</dbReference>
<dbReference type="FunFam" id="3.40.50.970:FF:000007">
    <property type="entry name" value="Acetolactate synthase"/>
    <property type="match status" value="1"/>
</dbReference>
<name>A0A4P6KV05_9BURK</name>
<dbReference type="SUPFAM" id="SSF52467">
    <property type="entry name" value="DHS-like NAD/FAD-binding domain"/>
    <property type="match status" value="1"/>
</dbReference>
<dbReference type="GO" id="GO:0030976">
    <property type="term" value="F:thiamine pyrophosphate binding"/>
    <property type="evidence" value="ECO:0007669"/>
    <property type="project" value="InterPro"/>
</dbReference>
<dbReference type="GO" id="GO:0003984">
    <property type="term" value="F:acetolactate synthase activity"/>
    <property type="evidence" value="ECO:0007669"/>
    <property type="project" value="TreeGrafter"/>
</dbReference>
<dbReference type="InterPro" id="IPR029061">
    <property type="entry name" value="THDP-binding"/>
</dbReference>
<dbReference type="PANTHER" id="PTHR18968:SF120">
    <property type="entry name" value="ACETOLACTATE SYNTHASE LARGE SUBUNIT"/>
    <property type="match status" value="1"/>
</dbReference>
<dbReference type="OrthoDB" id="2254214at2"/>
<dbReference type="Pfam" id="PF00205">
    <property type="entry name" value="TPP_enzyme_M"/>
    <property type="match status" value="1"/>
</dbReference>
<evidence type="ECO:0000256" key="2">
    <source>
        <dbReference type="ARBA" id="ARBA00023052"/>
    </source>
</evidence>
<evidence type="ECO:0000313" key="8">
    <source>
        <dbReference type="Proteomes" id="UP000290637"/>
    </source>
</evidence>
<dbReference type="GO" id="GO:0000287">
    <property type="term" value="F:magnesium ion binding"/>
    <property type="evidence" value="ECO:0007669"/>
    <property type="project" value="InterPro"/>
</dbReference>
<reference evidence="7 8" key="1">
    <citation type="submission" date="2019-02" db="EMBL/GenBank/DDBJ databases">
        <title>Draft Genome Sequences of Six Type Strains of the Genus Massilia.</title>
        <authorList>
            <person name="Miess H."/>
            <person name="Frediansyhah A."/>
            <person name="Gross H."/>
        </authorList>
    </citation>
    <scope>NUCLEOTIDE SEQUENCE [LARGE SCALE GENOMIC DNA]</scope>
    <source>
        <strain evidence="7 8">DSM 17473</strain>
    </source>
</reference>
<dbReference type="GO" id="GO:0005948">
    <property type="term" value="C:acetolactate synthase complex"/>
    <property type="evidence" value="ECO:0007669"/>
    <property type="project" value="TreeGrafter"/>
</dbReference>
<accession>A0A4P6KV05</accession>
<dbReference type="InterPro" id="IPR011766">
    <property type="entry name" value="TPP_enzyme_TPP-bd"/>
</dbReference>
<dbReference type="NCBIfam" id="NF006052">
    <property type="entry name" value="PRK08199.1"/>
    <property type="match status" value="1"/>
</dbReference>
<feature type="domain" description="Thiamine pyrophosphate enzyme TPP-binding" evidence="5">
    <location>
        <begin position="390"/>
        <end position="539"/>
    </location>
</feature>
<keyword evidence="8" id="KW-1185">Reference proteome</keyword>
<evidence type="ECO:0000313" key="7">
    <source>
        <dbReference type="EMBL" id="QBE62949.1"/>
    </source>
</evidence>
<evidence type="ECO:0000259" key="4">
    <source>
        <dbReference type="Pfam" id="PF00205"/>
    </source>
</evidence>
<dbReference type="InterPro" id="IPR029035">
    <property type="entry name" value="DHS-like_NAD/FAD-binding_dom"/>
</dbReference>
<proteinExistence type="inferred from homology"/>
<feature type="domain" description="Thiamine pyrophosphate enzyme N-terminal TPP-binding" evidence="6">
    <location>
        <begin position="7"/>
        <end position="119"/>
    </location>
</feature>
<feature type="domain" description="Thiamine pyrophosphate enzyme central" evidence="4">
    <location>
        <begin position="191"/>
        <end position="324"/>
    </location>
</feature>
<dbReference type="PANTHER" id="PTHR18968">
    <property type="entry name" value="THIAMINE PYROPHOSPHATE ENZYMES"/>
    <property type="match status" value="1"/>
</dbReference>
<dbReference type="Gene3D" id="3.40.50.1220">
    <property type="entry name" value="TPP-binding domain"/>
    <property type="match status" value="1"/>
</dbReference>
<gene>
    <name evidence="7" type="ORF">EWM63_08175</name>
</gene>
<dbReference type="CDD" id="cd07035">
    <property type="entry name" value="TPP_PYR_POX_like"/>
    <property type="match status" value="1"/>
</dbReference>
<evidence type="ECO:0000256" key="1">
    <source>
        <dbReference type="ARBA" id="ARBA00007812"/>
    </source>
</evidence>
<dbReference type="KEGG" id="plue:EWM63_08175"/>
<dbReference type="Proteomes" id="UP000290637">
    <property type="component" value="Chromosome"/>
</dbReference>
<dbReference type="CDD" id="cd00568">
    <property type="entry name" value="TPP_enzymes"/>
    <property type="match status" value="1"/>
</dbReference>
<dbReference type="Pfam" id="PF02775">
    <property type="entry name" value="TPP_enzyme_C"/>
    <property type="match status" value="1"/>
</dbReference>
<dbReference type="InterPro" id="IPR012000">
    <property type="entry name" value="Thiamin_PyroP_enz_cen_dom"/>
</dbReference>